<dbReference type="Proteomes" id="UP000730739">
    <property type="component" value="Unassembled WGS sequence"/>
</dbReference>
<sequence length="249" mass="27917">MGLATGLLMKILNIVFILAASLLPWPVQANTSCDRLDRYLQEQYPTSYAQRRHGVLWEGWDNYRPDFPGCTLSYKEYYGLLNNGASKKAKTTARKEIGYGTPAATGPVEKANVDPNPGWADKTKERILTGKHGEEIFVNQNPNRFAPYGSSDCAEIKPAANRGKLDWDWVVVRNKCSYPIKVLTCYYDTGHDDDCSLASNRWGLSSVIKPGGTENSVATSQKWPWHVKVIVCDVREKKNLLCVRPKSKS</sequence>
<evidence type="ECO:0000313" key="2">
    <source>
        <dbReference type="Proteomes" id="UP000730739"/>
    </source>
</evidence>
<name>A0ABS4QYM8_9HYPH</name>
<comment type="caution">
    <text evidence="1">The sequence shown here is derived from an EMBL/GenBank/DDBJ whole genome shotgun (WGS) entry which is preliminary data.</text>
</comment>
<evidence type="ECO:0008006" key="3">
    <source>
        <dbReference type="Google" id="ProtNLM"/>
    </source>
</evidence>
<organism evidence="1 2">
    <name type="scientific">Sinorhizobium kostiense</name>
    <dbReference type="NCBI Taxonomy" id="76747"/>
    <lineage>
        <taxon>Bacteria</taxon>
        <taxon>Pseudomonadati</taxon>
        <taxon>Pseudomonadota</taxon>
        <taxon>Alphaproteobacteria</taxon>
        <taxon>Hyphomicrobiales</taxon>
        <taxon>Rhizobiaceae</taxon>
        <taxon>Sinorhizobium/Ensifer group</taxon>
        <taxon>Sinorhizobium</taxon>
    </lineage>
</organism>
<dbReference type="EMBL" id="JAGILA010000002">
    <property type="protein sequence ID" value="MBP2235256.1"/>
    <property type="molecule type" value="Genomic_DNA"/>
</dbReference>
<accession>A0ABS4QYM8</accession>
<gene>
    <name evidence="1" type="ORF">J2Z31_001748</name>
</gene>
<protein>
    <recommendedName>
        <fullName evidence="3">Secreted protein</fullName>
    </recommendedName>
</protein>
<evidence type="ECO:0000313" key="1">
    <source>
        <dbReference type="EMBL" id="MBP2235256.1"/>
    </source>
</evidence>
<reference evidence="1 2" key="1">
    <citation type="submission" date="2021-03" db="EMBL/GenBank/DDBJ databases">
        <title>Genomic Encyclopedia of Type Strains, Phase IV (KMG-IV): sequencing the most valuable type-strain genomes for metagenomic binning, comparative biology and taxonomic classification.</title>
        <authorList>
            <person name="Goeker M."/>
        </authorList>
    </citation>
    <scope>NUCLEOTIDE SEQUENCE [LARGE SCALE GENOMIC DNA]</scope>
    <source>
        <strain evidence="1 2">DSM 13372</strain>
    </source>
</reference>
<proteinExistence type="predicted"/>
<keyword evidence="2" id="KW-1185">Reference proteome</keyword>